<dbReference type="RefSeq" id="WP_176762178.1">
    <property type="nucleotide sequence ID" value="NZ_FNFP01000008.1"/>
</dbReference>
<dbReference type="SUPFAM" id="SSF53335">
    <property type="entry name" value="S-adenosyl-L-methionine-dependent methyltransferases"/>
    <property type="match status" value="1"/>
</dbReference>
<keyword evidence="5" id="KW-0680">Restriction system</keyword>
<keyword evidence="4 6" id="KW-0949">S-adenosyl-L-methionine</keyword>
<keyword evidence="2 6" id="KW-0489">Methyltransferase</keyword>
<dbReference type="GO" id="GO:0003677">
    <property type="term" value="F:DNA binding"/>
    <property type="evidence" value="ECO:0007669"/>
    <property type="project" value="TreeGrafter"/>
</dbReference>
<gene>
    <name evidence="8" type="ORF">SAMN05660472_02581</name>
</gene>
<dbReference type="GO" id="GO:0003886">
    <property type="term" value="F:DNA (cytosine-5-)-methyltransferase activity"/>
    <property type="evidence" value="ECO:0007669"/>
    <property type="project" value="UniProtKB-EC"/>
</dbReference>
<dbReference type="Proteomes" id="UP000198718">
    <property type="component" value="Unassembled WGS sequence"/>
</dbReference>
<evidence type="ECO:0000256" key="2">
    <source>
        <dbReference type="ARBA" id="ARBA00022603"/>
    </source>
</evidence>
<evidence type="ECO:0000256" key="1">
    <source>
        <dbReference type="ARBA" id="ARBA00011975"/>
    </source>
</evidence>
<evidence type="ECO:0000313" key="8">
    <source>
        <dbReference type="EMBL" id="SDL09134.1"/>
    </source>
</evidence>
<evidence type="ECO:0000256" key="5">
    <source>
        <dbReference type="ARBA" id="ARBA00022747"/>
    </source>
</evidence>
<evidence type="ECO:0000256" key="7">
    <source>
        <dbReference type="RuleBase" id="RU000416"/>
    </source>
</evidence>
<dbReference type="PANTHER" id="PTHR10629">
    <property type="entry name" value="CYTOSINE-SPECIFIC METHYLTRANSFERASE"/>
    <property type="match status" value="1"/>
</dbReference>
<dbReference type="Pfam" id="PF00145">
    <property type="entry name" value="DNA_methylase"/>
    <property type="match status" value="1"/>
</dbReference>
<dbReference type="EMBL" id="FNFP01000008">
    <property type="protein sequence ID" value="SDL09134.1"/>
    <property type="molecule type" value="Genomic_DNA"/>
</dbReference>
<dbReference type="NCBIfam" id="TIGR00675">
    <property type="entry name" value="dcm"/>
    <property type="match status" value="1"/>
</dbReference>
<organism evidence="8 9">
    <name type="scientific">Natronincola ferrireducens</name>
    <dbReference type="NCBI Taxonomy" id="393762"/>
    <lineage>
        <taxon>Bacteria</taxon>
        <taxon>Bacillati</taxon>
        <taxon>Bacillota</taxon>
        <taxon>Clostridia</taxon>
        <taxon>Peptostreptococcales</taxon>
        <taxon>Natronincolaceae</taxon>
        <taxon>Natronincola</taxon>
    </lineage>
</organism>
<accession>A0A1G9H8J0</accession>
<dbReference type="STRING" id="393762.SAMN05660472_02581"/>
<dbReference type="Gene3D" id="3.40.50.150">
    <property type="entry name" value="Vaccinia Virus protein VP39"/>
    <property type="match status" value="1"/>
</dbReference>
<evidence type="ECO:0000256" key="4">
    <source>
        <dbReference type="ARBA" id="ARBA00022691"/>
    </source>
</evidence>
<dbReference type="PANTHER" id="PTHR10629:SF52">
    <property type="entry name" value="DNA (CYTOSINE-5)-METHYLTRANSFERASE 1"/>
    <property type="match status" value="1"/>
</dbReference>
<dbReference type="PRINTS" id="PR00105">
    <property type="entry name" value="C5METTRFRASE"/>
</dbReference>
<dbReference type="GO" id="GO:0032259">
    <property type="term" value="P:methylation"/>
    <property type="evidence" value="ECO:0007669"/>
    <property type="project" value="UniProtKB-KW"/>
</dbReference>
<evidence type="ECO:0000256" key="3">
    <source>
        <dbReference type="ARBA" id="ARBA00022679"/>
    </source>
</evidence>
<name>A0A1G9H8J0_9FIRM</name>
<dbReference type="PROSITE" id="PS51679">
    <property type="entry name" value="SAM_MT_C5"/>
    <property type="match status" value="1"/>
</dbReference>
<dbReference type="GO" id="GO:0044027">
    <property type="term" value="P:negative regulation of gene expression via chromosomal CpG island methylation"/>
    <property type="evidence" value="ECO:0007669"/>
    <property type="project" value="TreeGrafter"/>
</dbReference>
<dbReference type="InterPro" id="IPR001525">
    <property type="entry name" value="C5_MeTfrase"/>
</dbReference>
<evidence type="ECO:0000256" key="6">
    <source>
        <dbReference type="PROSITE-ProRule" id="PRU01016"/>
    </source>
</evidence>
<keyword evidence="3 6" id="KW-0808">Transferase</keyword>
<dbReference type="InterPro" id="IPR050390">
    <property type="entry name" value="C5-Methyltransferase"/>
</dbReference>
<feature type="active site" evidence="6">
    <location>
        <position position="91"/>
    </location>
</feature>
<evidence type="ECO:0000313" key="9">
    <source>
        <dbReference type="Proteomes" id="UP000198718"/>
    </source>
</evidence>
<dbReference type="GO" id="GO:0009307">
    <property type="term" value="P:DNA restriction-modification system"/>
    <property type="evidence" value="ECO:0007669"/>
    <property type="project" value="UniProtKB-KW"/>
</dbReference>
<reference evidence="8 9" key="1">
    <citation type="submission" date="2016-10" db="EMBL/GenBank/DDBJ databases">
        <authorList>
            <person name="de Groot N.N."/>
        </authorList>
    </citation>
    <scope>NUCLEOTIDE SEQUENCE [LARGE SCALE GENOMIC DNA]</scope>
    <source>
        <strain evidence="8 9">DSM 18346</strain>
    </source>
</reference>
<proteinExistence type="inferred from homology"/>
<protein>
    <recommendedName>
        <fullName evidence="1">DNA (cytosine-5-)-methyltransferase</fullName>
        <ecNumber evidence="1">2.1.1.37</ecNumber>
    </recommendedName>
</protein>
<sequence length="355" mass="40652">MSKYNVVDLFCSAGGFSYGFHKAGFDIILGVDSDINKLETYHYNLSRLNNCSIKKLSINDLKHDIFDVTYNKMQKIIGNNKVHVLLGSPPCKNHSKQNSDRNVIPDTLAKEFVRLVVSIDPIFFVMENVPSFFTSSKTFFTDYFYFILESQGYTIQQIKLNAVDFGIPQNRERTFFIGNKLATHISLDKYKQKHKISIKDAISDLAYESSCQEADYREANQNELSEYQKLMRQGSTKLYNHKTPIHTQTILEIIKNLKQGERYTKKSSKFSNAYVRAMYNEPASTITTRLNISNSPIHPVRNRCFSPREAARLQSFDDKFLFIGDKESITTQIGDAVPPLLAKTIGECLLDKLIK</sequence>
<dbReference type="AlphaFoldDB" id="A0A1G9H8J0"/>
<dbReference type="InterPro" id="IPR029063">
    <property type="entry name" value="SAM-dependent_MTases_sf"/>
</dbReference>
<comment type="similarity">
    <text evidence="6 7">Belongs to the class I-like SAM-binding methyltransferase superfamily. C5-methyltransferase family.</text>
</comment>
<dbReference type="Gene3D" id="3.90.120.10">
    <property type="entry name" value="DNA Methylase, subunit A, domain 2"/>
    <property type="match status" value="1"/>
</dbReference>
<dbReference type="EC" id="2.1.1.37" evidence="1"/>
<keyword evidence="9" id="KW-1185">Reference proteome</keyword>